<dbReference type="EMBL" id="CP095046">
    <property type="protein sequence ID" value="UOQ74596.1"/>
    <property type="molecule type" value="Genomic_DNA"/>
</dbReference>
<reference evidence="1" key="1">
    <citation type="submission" date="2022-04" db="EMBL/GenBank/DDBJ databases">
        <title>Hymenobacter sp. isolated from the air.</title>
        <authorList>
            <person name="Won M."/>
            <person name="Lee C.-M."/>
            <person name="Woen H.-Y."/>
            <person name="Kwon S.-W."/>
        </authorList>
    </citation>
    <scope>NUCLEOTIDE SEQUENCE</scope>
    <source>
        <strain evidence="1">5116S-3</strain>
    </source>
</reference>
<accession>A0A8T9QAJ3</accession>
<organism evidence="1 2">
    <name type="scientific">Hymenobacter cellulosilyticus</name>
    <dbReference type="NCBI Taxonomy" id="2932248"/>
    <lineage>
        <taxon>Bacteria</taxon>
        <taxon>Pseudomonadati</taxon>
        <taxon>Bacteroidota</taxon>
        <taxon>Cytophagia</taxon>
        <taxon>Cytophagales</taxon>
        <taxon>Hymenobacteraceae</taxon>
        <taxon>Hymenobacter</taxon>
    </lineage>
</organism>
<keyword evidence="2" id="KW-1185">Reference proteome</keyword>
<evidence type="ECO:0000313" key="2">
    <source>
        <dbReference type="Proteomes" id="UP000831796"/>
    </source>
</evidence>
<dbReference type="Proteomes" id="UP000831796">
    <property type="component" value="Chromosome"/>
</dbReference>
<dbReference type="KEGG" id="hcu:MUN79_12420"/>
<proteinExistence type="predicted"/>
<dbReference type="RefSeq" id="WP_244677935.1">
    <property type="nucleotide sequence ID" value="NZ_CP095046.1"/>
</dbReference>
<name>A0A8T9QAJ3_9BACT</name>
<protein>
    <submittedName>
        <fullName evidence="1">Uncharacterized protein</fullName>
    </submittedName>
</protein>
<gene>
    <name evidence="1" type="ORF">MUN79_12420</name>
</gene>
<dbReference type="AlphaFoldDB" id="A0A8T9QAJ3"/>
<evidence type="ECO:0000313" key="1">
    <source>
        <dbReference type="EMBL" id="UOQ74596.1"/>
    </source>
</evidence>
<sequence>MKRIIMQSAAPVHTKVPVPGDKKTVDFAQLSSTGGVVNLYKAVQLATQQTQKGSSSGQ</sequence>